<dbReference type="AlphaFoldDB" id="A0A9P6GKS1"/>
<dbReference type="Proteomes" id="UP000756921">
    <property type="component" value="Unassembled WGS sequence"/>
</dbReference>
<sequence>MCSDFGGLDMRGVCGVALFLGGGAGWVAPGSRLPASDPGAEMDPWINKRGAHTTTTTTDHPASASATYTPPIAAAVSGRPERSNATTSAWGAGAGGGGGVAGGVVALREVGGCLVWIWRARVEGRAGAGAALGWGPCRVVWGV</sequence>
<dbReference type="EMBL" id="WJXW01000005">
    <property type="protein sequence ID" value="KAF9735949.1"/>
    <property type="molecule type" value="Genomic_DNA"/>
</dbReference>
<evidence type="ECO:0000313" key="1">
    <source>
        <dbReference type="EMBL" id="KAF9735949.1"/>
    </source>
</evidence>
<keyword evidence="2" id="KW-1185">Reference proteome</keyword>
<protein>
    <submittedName>
        <fullName evidence="1">Uncharacterized protein</fullName>
    </submittedName>
</protein>
<organism evidence="1 2">
    <name type="scientific">Paraphaeosphaeria minitans</name>
    <dbReference type="NCBI Taxonomy" id="565426"/>
    <lineage>
        <taxon>Eukaryota</taxon>
        <taxon>Fungi</taxon>
        <taxon>Dikarya</taxon>
        <taxon>Ascomycota</taxon>
        <taxon>Pezizomycotina</taxon>
        <taxon>Dothideomycetes</taxon>
        <taxon>Pleosporomycetidae</taxon>
        <taxon>Pleosporales</taxon>
        <taxon>Massarineae</taxon>
        <taxon>Didymosphaeriaceae</taxon>
        <taxon>Paraphaeosphaeria</taxon>
    </lineage>
</organism>
<name>A0A9P6GKS1_9PLEO</name>
<reference evidence="1" key="1">
    <citation type="journal article" date="2020" name="Mol. Plant Microbe Interact.">
        <title>Genome Sequence of the Biocontrol Agent Coniothyrium minitans strain Conio (IMI 134523).</title>
        <authorList>
            <person name="Patel D."/>
            <person name="Shittu T.A."/>
            <person name="Baroncelli R."/>
            <person name="Muthumeenakshi S."/>
            <person name="Osborne T.H."/>
            <person name="Janganan T.K."/>
            <person name="Sreenivasaprasad S."/>
        </authorList>
    </citation>
    <scope>NUCLEOTIDE SEQUENCE</scope>
    <source>
        <strain evidence="1">Conio</strain>
    </source>
</reference>
<comment type="caution">
    <text evidence="1">The sequence shown here is derived from an EMBL/GenBank/DDBJ whole genome shotgun (WGS) entry which is preliminary data.</text>
</comment>
<gene>
    <name evidence="1" type="ORF">PMIN01_05864</name>
</gene>
<proteinExistence type="predicted"/>
<accession>A0A9P6GKS1</accession>
<evidence type="ECO:0000313" key="2">
    <source>
        <dbReference type="Proteomes" id="UP000756921"/>
    </source>
</evidence>